<evidence type="ECO:0000313" key="8">
    <source>
        <dbReference type="EMBL" id="KAJ6627585.1"/>
    </source>
</evidence>
<evidence type="ECO:0000256" key="4">
    <source>
        <dbReference type="ARBA" id="ARBA00023157"/>
    </source>
</evidence>
<dbReference type="GO" id="GO:0050808">
    <property type="term" value="P:synapse organization"/>
    <property type="evidence" value="ECO:0007669"/>
    <property type="project" value="TreeGrafter"/>
</dbReference>
<comment type="caution">
    <text evidence="8">The sequence shown here is derived from an EMBL/GenBank/DDBJ whole genome shotgun (WGS) entry which is preliminary data.</text>
</comment>
<sequence>SIQQGGSNIVSGALQQGPPPQLYHQGDISPPVFEQIFKNARFAQGGNATFDGRLRGNPKPVVSWTRKGAPLLESSKFRMSYNENTGDVSLLINQIGPGDEGEYTCTARNQFGEAICSVYIQPEGQPMPPMQNYHQQYEQSYQSQRGSNVGQSFQRYEQKSSQYSNGYNNYSLIEEEFKVDTFEYRLLREVSFRESITRRSTHEVDSQLTYEVDRNLGPAAPPQIQQKPRNSKLVEGTDAVFTAKVASNPKPRLTWFRNGQRLVPSTKYETTYSNNQASLRVKNSNSADSGHYTLLAENTQGCVVSSAVLVIEPAQEIPSYEPRSHVDAMAEAAEAGKALPPNFIRGFQDRETTEGKMTRFDCRLTGRPYPEVFWFINDKQVFDDATHKILVNEQGNHSLMITNVSRYDGGVVSCIARNKAGEVTTQARLIVLEKEQVVAPKFVERFTTVNVREGEPVLLNARAVGTPAPRITWQKDGVAIGSSPDVQISIDGGFTTLDIPRAHANDAGWYQCTAQNVAGSTATRARLFVETPKGPAPEQRRLYFPRPTKVIEP</sequence>
<dbReference type="FunFam" id="2.60.40.10:FF:001048">
    <property type="entry name" value="Sallimus, isoform Q"/>
    <property type="match status" value="1"/>
</dbReference>
<dbReference type="FunFam" id="2.60.40.10:FF:001128">
    <property type="entry name" value="Sallimus, isoform P"/>
    <property type="match status" value="1"/>
</dbReference>
<dbReference type="FunFam" id="2.60.40.10:FF:000425">
    <property type="entry name" value="Myosin light chain kinase"/>
    <property type="match status" value="1"/>
</dbReference>
<dbReference type="InterPro" id="IPR036179">
    <property type="entry name" value="Ig-like_dom_sf"/>
</dbReference>
<dbReference type="SUPFAM" id="SSF48726">
    <property type="entry name" value="Immunoglobulin"/>
    <property type="match status" value="4"/>
</dbReference>
<keyword evidence="2" id="KW-0963">Cytoplasm</keyword>
<dbReference type="GO" id="GO:0043025">
    <property type="term" value="C:neuronal cell body"/>
    <property type="evidence" value="ECO:0007669"/>
    <property type="project" value="TreeGrafter"/>
</dbReference>
<dbReference type="FunFam" id="2.60.40.10:FF:000612">
    <property type="entry name" value="palladin isoform X1"/>
    <property type="match status" value="1"/>
</dbReference>
<feature type="domain" description="Ig-like" evidence="7">
    <location>
        <begin position="222"/>
        <end position="310"/>
    </location>
</feature>
<dbReference type="Gene3D" id="2.60.40.10">
    <property type="entry name" value="Immunoglobulins"/>
    <property type="match status" value="4"/>
</dbReference>
<evidence type="ECO:0000313" key="9">
    <source>
        <dbReference type="Proteomes" id="UP001151699"/>
    </source>
</evidence>
<gene>
    <name evidence="8" type="primary">sls_1</name>
    <name evidence="8" type="ORF">Bhyg_17988</name>
</gene>
<dbReference type="AlphaFoldDB" id="A0A9Q0RUE8"/>
<evidence type="ECO:0000256" key="3">
    <source>
        <dbReference type="ARBA" id="ARBA00022729"/>
    </source>
</evidence>
<dbReference type="OrthoDB" id="6612025at2759"/>
<evidence type="ECO:0000256" key="6">
    <source>
        <dbReference type="SAM" id="MobiDB-lite"/>
    </source>
</evidence>
<feature type="non-terminal residue" evidence="8">
    <location>
        <position position="1"/>
    </location>
</feature>
<feature type="domain" description="Ig-like" evidence="7">
    <location>
        <begin position="30"/>
        <end position="121"/>
    </location>
</feature>
<evidence type="ECO:0000256" key="5">
    <source>
        <dbReference type="ARBA" id="ARBA00023319"/>
    </source>
</evidence>
<dbReference type="GO" id="GO:0005886">
    <property type="term" value="C:plasma membrane"/>
    <property type="evidence" value="ECO:0007669"/>
    <property type="project" value="TreeGrafter"/>
</dbReference>
<keyword evidence="3" id="KW-0732">Signal</keyword>
<dbReference type="InterPro" id="IPR050958">
    <property type="entry name" value="Cell_Adh-Cytoskel_Orgn"/>
</dbReference>
<feature type="domain" description="Ig-like" evidence="7">
    <location>
        <begin position="440"/>
        <end position="528"/>
    </location>
</feature>
<feature type="compositionally biased region" description="Polar residues" evidence="6">
    <location>
        <begin position="1"/>
        <end position="14"/>
    </location>
</feature>
<protein>
    <submittedName>
        <fullName evidence="8">Titin</fullName>
    </submittedName>
</protein>
<dbReference type="InterPro" id="IPR003599">
    <property type="entry name" value="Ig_sub"/>
</dbReference>
<keyword evidence="4" id="KW-1015">Disulfide bond</keyword>
<organism evidence="8 9">
    <name type="scientific">Pseudolycoriella hygida</name>
    <dbReference type="NCBI Taxonomy" id="35572"/>
    <lineage>
        <taxon>Eukaryota</taxon>
        <taxon>Metazoa</taxon>
        <taxon>Ecdysozoa</taxon>
        <taxon>Arthropoda</taxon>
        <taxon>Hexapoda</taxon>
        <taxon>Insecta</taxon>
        <taxon>Pterygota</taxon>
        <taxon>Neoptera</taxon>
        <taxon>Endopterygota</taxon>
        <taxon>Diptera</taxon>
        <taxon>Nematocera</taxon>
        <taxon>Sciaroidea</taxon>
        <taxon>Sciaridae</taxon>
        <taxon>Pseudolycoriella</taxon>
    </lineage>
</organism>
<evidence type="ECO:0000256" key="2">
    <source>
        <dbReference type="ARBA" id="ARBA00022490"/>
    </source>
</evidence>
<dbReference type="GO" id="GO:0005737">
    <property type="term" value="C:cytoplasm"/>
    <property type="evidence" value="ECO:0007669"/>
    <property type="project" value="UniProtKB-SubCell"/>
</dbReference>
<dbReference type="GO" id="GO:0008046">
    <property type="term" value="F:axon guidance receptor activity"/>
    <property type="evidence" value="ECO:0007669"/>
    <property type="project" value="TreeGrafter"/>
</dbReference>
<dbReference type="SMART" id="SM00408">
    <property type="entry name" value="IGc2"/>
    <property type="match status" value="4"/>
</dbReference>
<dbReference type="GO" id="GO:0007156">
    <property type="term" value="P:homophilic cell adhesion via plasma membrane adhesion molecules"/>
    <property type="evidence" value="ECO:0007669"/>
    <property type="project" value="TreeGrafter"/>
</dbReference>
<dbReference type="SMART" id="SM00409">
    <property type="entry name" value="IG"/>
    <property type="match status" value="4"/>
</dbReference>
<dbReference type="Proteomes" id="UP001151699">
    <property type="component" value="Unassembled WGS sequence"/>
</dbReference>
<feature type="region of interest" description="Disordered" evidence="6">
    <location>
        <begin position="1"/>
        <end position="27"/>
    </location>
</feature>
<name>A0A9Q0RUE8_9DIPT</name>
<feature type="non-terminal residue" evidence="8">
    <location>
        <position position="553"/>
    </location>
</feature>
<proteinExistence type="predicted"/>
<dbReference type="InterPro" id="IPR007110">
    <property type="entry name" value="Ig-like_dom"/>
</dbReference>
<dbReference type="Pfam" id="PF07679">
    <property type="entry name" value="I-set"/>
    <property type="match status" value="4"/>
</dbReference>
<dbReference type="GO" id="GO:0030424">
    <property type="term" value="C:axon"/>
    <property type="evidence" value="ECO:0007669"/>
    <property type="project" value="TreeGrafter"/>
</dbReference>
<dbReference type="PROSITE" id="PS50835">
    <property type="entry name" value="IG_LIKE"/>
    <property type="match status" value="4"/>
</dbReference>
<dbReference type="PANTHER" id="PTHR45080:SF8">
    <property type="entry name" value="IG-LIKE DOMAIN-CONTAINING PROTEIN"/>
    <property type="match status" value="1"/>
</dbReference>
<comment type="subcellular location">
    <subcellularLocation>
        <location evidence="1">Cytoplasm</location>
    </subcellularLocation>
</comment>
<reference evidence="8" key="1">
    <citation type="submission" date="2022-07" db="EMBL/GenBank/DDBJ databases">
        <authorList>
            <person name="Trinca V."/>
            <person name="Uliana J.V.C."/>
            <person name="Torres T.T."/>
            <person name="Ward R.J."/>
            <person name="Monesi N."/>
        </authorList>
    </citation>
    <scope>NUCLEOTIDE SEQUENCE</scope>
    <source>
        <strain evidence="8">HSMRA1968</strain>
        <tissue evidence="8">Whole embryos</tissue>
    </source>
</reference>
<feature type="domain" description="Ig-like" evidence="7">
    <location>
        <begin position="341"/>
        <end position="430"/>
    </location>
</feature>
<evidence type="ECO:0000259" key="7">
    <source>
        <dbReference type="PROSITE" id="PS50835"/>
    </source>
</evidence>
<accession>A0A9Q0RUE8</accession>
<keyword evidence="5" id="KW-0393">Immunoglobulin domain</keyword>
<keyword evidence="9" id="KW-1185">Reference proteome</keyword>
<dbReference type="InterPro" id="IPR013098">
    <property type="entry name" value="Ig_I-set"/>
</dbReference>
<dbReference type="PANTHER" id="PTHR45080">
    <property type="entry name" value="CONTACTIN 5"/>
    <property type="match status" value="1"/>
</dbReference>
<evidence type="ECO:0000256" key="1">
    <source>
        <dbReference type="ARBA" id="ARBA00004496"/>
    </source>
</evidence>
<dbReference type="EMBL" id="WJQU01003122">
    <property type="protein sequence ID" value="KAJ6627585.1"/>
    <property type="molecule type" value="Genomic_DNA"/>
</dbReference>
<dbReference type="InterPro" id="IPR013783">
    <property type="entry name" value="Ig-like_fold"/>
</dbReference>
<dbReference type="InterPro" id="IPR003598">
    <property type="entry name" value="Ig_sub2"/>
</dbReference>